<name>A0AAN7HBA7_9PEZI</name>
<organism evidence="2 3">
    <name type="scientific">Corynascus novoguineensis</name>
    <dbReference type="NCBI Taxonomy" id="1126955"/>
    <lineage>
        <taxon>Eukaryota</taxon>
        <taxon>Fungi</taxon>
        <taxon>Dikarya</taxon>
        <taxon>Ascomycota</taxon>
        <taxon>Pezizomycotina</taxon>
        <taxon>Sordariomycetes</taxon>
        <taxon>Sordariomycetidae</taxon>
        <taxon>Sordariales</taxon>
        <taxon>Chaetomiaceae</taxon>
        <taxon>Corynascus</taxon>
    </lineage>
</organism>
<dbReference type="GO" id="GO:0006397">
    <property type="term" value="P:mRNA processing"/>
    <property type="evidence" value="ECO:0007669"/>
    <property type="project" value="InterPro"/>
</dbReference>
<keyword evidence="3" id="KW-1185">Reference proteome</keyword>
<protein>
    <submittedName>
        <fullName evidence="2">Transcription factor/nuclear export subunit protein 2-domain-containing protein</fullName>
    </submittedName>
</protein>
<dbReference type="PANTHER" id="PTHR21597">
    <property type="entry name" value="THO2 PROTEIN"/>
    <property type="match status" value="1"/>
</dbReference>
<dbReference type="InterPro" id="IPR021418">
    <property type="entry name" value="THO_THOC2_C"/>
</dbReference>
<gene>
    <name evidence="2" type="ORF">C7999DRAFT_36172</name>
</gene>
<reference evidence="2" key="2">
    <citation type="submission" date="2023-05" db="EMBL/GenBank/DDBJ databases">
        <authorList>
            <consortium name="Lawrence Berkeley National Laboratory"/>
            <person name="Steindorff A."/>
            <person name="Hensen N."/>
            <person name="Bonometti L."/>
            <person name="Westerberg I."/>
            <person name="Brannstrom I.O."/>
            <person name="Guillou S."/>
            <person name="Cros-Aarteil S."/>
            <person name="Calhoun S."/>
            <person name="Haridas S."/>
            <person name="Kuo A."/>
            <person name="Mondo S."/>
            <person name="Pangilinan J."/>
            <person name="Riley R."/>
            <person name="Labutti K."/>
            <person name="Andreopoulos B."/>
            <person name="Lipzen A."/>
            <person name="Chen C."/>
            <person name="Yanf M."/>
            <person name="Daum C."/>
            <person name="Ng V."/>
            <person name="Clum A."/>
            <person name="Ohm R."/>
            <person name="Martin F."/>
            <person name="Silar P."/>
            <person name="Natvig D."/>
            <person name="Lalanne C."/>
            <person name="Gautier V."/>
            <person name="Ament-Velasquez S.L."/>
            <person name="Kruys A."/>
            <person name="Hutchinson M.I."/>
            <person name="Powell A.J."/>
            <person name="Barry K."/>
            <person name="Miller A.N."/>
            <person name="Grigoriev I.V."/>
            <person name="Debuchy R."/>
            <person name="Gladieux P."/>
            <person name="Thoren M.H."/>
            <person name="Johannesson H."/>
        </authorList>
    </citation>
    <scope>NUCLEOTIDE SEQUENCE</scope>
    <source>
        <strain evidence="2">CBS 359.72</strain>
    </source>
</reference>
<dbReference type="Proteomes" id="UP001303647">
    <property type="component" value="Unassembled WGS sequence"/>
</dbReference>
<dbReference type="GO" id="GO:0006406">
    <property type="term" value="P:mRNA export from nucleus"/>
    <property type="evidence" value="ECO:0007669"/>
    <property type="project" value="InterPro"/>
</dbReference>
<dbReference type="PANTHER" id="PTHR21597:SF0">
    <property type="entry name" value="THO COMPLEX SUBUNIT 2"/>
    <property type="match status" value="1"/>
</dbReference>
<dbReference type="Pfam" id="PF11262">
    <property type="entry name" value="Tho2"/>
    <property type="match status" value="1"/>
</dbReference>
<evidence type="ECO:0000259" key="1">
    <source>
        <dbReference type="Pfam" id="PF11262"/>
    </source>
</evidence>
<reference evidence="2" key="1">
    <citation type="journal article" date="2023" name="Mol. Phylogenet. Evol.">
        <title>Genome-scale phylogeny and comparative genomics of the fungal order Sordariales.</title>
        <authorList>
            <person name="Hensen N."/>
            <person name="Bonometti L."/>
            <person name="Westerberg I."/>
            <person name="Brannstrom I.O."/>
            <person name="Guillou S."/>
            <person name="Cros-Aarteil S."/>
            <person name="Calhoun S."/>
            <person name="Haridas S."/>
            <person name="Kuo A."/>
            <person name="Mondo S."/>
            <person name="Pangilinan J."/>
            <person name="Riley R."/>
            <person name="LaButti K."/>
            <person name="Andreopoulos B."/>
            <person name="Lipzen A."/>
            <person name="Chen C."/>
            <person name="Yan M."/>
            <person name="Daum C."/>
            <person name="Ng V."/>
            <person name="Clum A."/>
            <person name="Steindorff A."/>
            <person name="Ohm R.A."/>
            <person name="Martin F."/>
            <person name="Silar P."/>
            <person name="Natvig D.O."/>
            <person name="Lalanne C."/>
            <person name="Gautier V."/>
            <person name="Ament-Velasquez S.L."/>
            <person name="Kruys A."/>
            <person name="Hutchinson M.I."/>
            <person name="Powell A.J."/>
            <person name="Barry K."/>
            <person name="Miller A.N."/>
            <person name="Grigoriev I.V."/>
            <person name="Debuchy R."/>
            <person name="Gladieux P."/>
            <person name="Hiltunen Thoren M."/>
            <person name="Johannesson H."/>
        </authorList>
    </citation>
    <scope>NUCLEOTIDE SEQUENCE</scope>
    <source>
        <strain evidence="2">CBS 359.72</strain>
    </source>
</reference>
<feature type="domain" description="THO complex subunitTHOC2 C-terminal" evidence="1">
    <location>
        <begin position="34"/>
        <end position="163"/>
    </location>
</feature>
<evidence type="ECO:0000313" key="3">
    <source>
        <dbReference type="Proteomes" id="UP001303647"/>
    </source>
</evidence>
<evidence type="ECO:0000313" key="2">
    <source>
        <dbReference type="EMBL" id="KAK4243496.1"/>
    </source>
</evidence>
<proteinExistence type="predicted"/>
<dbReference type="EMBL" id="MU857810">
    <property type="protein sequence ID" value="KAK4243496.1"/>
    <property type="molecule type" value="Genomic_DNA"/>
</dbReference>
<comment type="caution">
    <text evidence="2">The sequence shown here is derived from an EMBL/GenBank/DDBJ whole genome shotgun (WGS) entry which is preliminary data.</text>
</comment>
<dbReference type="GO" id="GO:0000445">
    <property type="term" value="C:THO complex part of transcription export complex"/>
    <property type="evidence" value="ECO:0007669"/>
    <property type="project" value="TreeGrafter"/>
</dbReference>
<accession>A0AAN7HBA7</accession>
<dbReference type="InterPro" id="IPR040007">
    <property type="entry name" value="Tho2"/>
</dbReference>
<dbReference type="GO" id="GO:0003729">
    <property type="term" value="F:mRNA binding"/>
    <property type="evidence" value="ECO:0007669"/>
    <property type="project" value="TreeGrafter"/>
</dbReference>
<dbReference type="AlphaFoldDB" id="A0AAN7HBA7"/>
<sequence length="225" mass="25589">MIDQKSQGKQFSDVLVNLKGVRGSGIATRSSFMSLWFPAEIAKADADSDTLLEECILPCLQLSGLDAEYCFRMMKFLHEFSTPNFKLMSLYDRIFNHNRLRAIIFTCTVREAEHLARFLKLILGDLSKWHGDKTAYEKEALGLKDLQGNKTRQYLGFATAFDADGRYRLFPGINFMADKFLEQLGTITEREAASKNAPESEHGHRVDLSVTAQTTYSELQKRKSK</sequence>